<organism evidence="3 4">
    <name type="scientific">Rhodamnia argentea</name>
    <dbReference type="NCBI Taxonomy" id="178133"/>
    <lineage>
        <taxon>Eukaryota</taxon>
        <taxon>Viridiplantae</taxon>
        <taxon>Streptophyta</taxon>
        <taxon>Embryophyta</taxon>
        <taxon>Tracheophyta</taxon>
        <taxon>Spermatophyta</taxon>
        <taxon>Magnoliopsida</taxon>
        <taxon>eudicotyledons</taxon>
        <taxon>Gunneridae</taxon>
        <taxon>Pentapetalae</taxon>
        <taxon>rosids</taxon>
        <taxon>malvids</taxon>
        <taxon>Myrtales</taxon>
        <taxon>Myrtaceae</taxon>
        <taxon>Myrtoideae</taxon>
        <taxon>Myrteae</taxon>
        <taxon>Australasian group</taxon>
        <taxon>Rhodamnia</taxon>
    </lineage>
</organism>
<protein>
    <submittedName>
        <fullName evidence="4">Uncharacterized protein LOC115747745 isoform X1</fullName>
    </submittedName>
</protein>
<keyword evidence="2" id="KW-1133">Transmembrane helix</keyword>
<evidence type="ECO:0000313" key="3">
    <source>
        <dbReference type="Proteomes" id="UP000827889"/>
    </source>
</evidence>
<dbReference type="Proteomes" id="UP000827889">
    <property type="component" value="Chromosome 1"/>
</dbReference>
<dbReference type="GeneID" id="115747745"/>
<gene>
    <name evidence="4" type="primary">LOC115747745</name>
</gene>
<keyword evidence="3" id="KW-1185">Reference proteome</keyword>
<proteinExistence type="predicted"/>
<feature type="transmembrane region" description="Helical" evidence="2">
    <location>
        <begin position="176"/>
        <end position="196"/>
    </location>
</feature>
<evidence type="ECO:0000256" key="2">
    <source>
        <dbReference type="SAM" id="Phobius"/>
    </source>
</evidence>
<evidence type="ECO:0000313" key="4">
    <source>
        <dbReference type="RefSeq" id="XP_030539868.2"/>
    </source>
</evidence>
<keyword evidence="2" id="KW-0812">Transmembrane</keyword>
<reference evidence="3" key="1">
    <citation type="submission" date="2025-05" db="UniProtKB">
        <authorList>
            <consortium name="RefSeq"/>
        </authorList>
    </citation>
    <scope>NUCLEOTIDE SEQUENCE [LARGE SCALE GENOMIC DNA]</scope>
</reference>
<feature type="region of interest" description="Disordered" evidence="1">
    <location>
        <begin position="1"/>
        <end position="48"/>
    </location>
</feature>
<dbReference type="AlphaFoldDB" id="A0A8B8Q014"/>
<reference evidence="4" key="2">
    <citation type="submission" date="2025-08" db="UniProtKB">
        <authorList>
            <consortium name="RefSeq"/>
        </authorList>
    </citation>
    <scope>IDENTIFICATION</scope>
    <source>
        <tissue evidence="4">Leaf</tissue>
    </source>
</reference>
<accession>A0A8B8Q014</accession>
<dbReference type="KEGG" id="rarg:115747745"/>
<name>A0A8B8Q014_9MYRT</name>
<feature type="compositionally biased region" description="Polar residues" evidence="1">
    <location>
        <begin position="13"/>
        <end position="25"/>
    </location>
</feature>
<keyword evidence="2" id="KW-0472">Membrane</keyword>
<dbReference type="RefSeq" id="XP_030539868.2">
    <property type="nucleotide sequence ID" value="XM_030684008.2"/>
</dbReference>
<feature type="compositionally biased region" description="Basic and acidic residues" evidence="1">
    <location>
        <begin position="1"/>
        <end position="12"/>
    </location>
</feature>
<evidence type="ECO:0000256" key="1">
    <source>
        <dbReference type="SAM" id="MobiDB-lite"/>
    </source>
</evidence>
<sequence>MRDQKTPLKESSRSPALNRKSNSGETPAKKPAQLLKKTSTAEGTSKKSIDLSSVSEISDIHRDDETAEIVMQAFDPSPSVGSVSPDLSFSSEITGDDGSFLLDTCDSSKPGNSKIGFLDAKFSANLLTAARARVLKSLNVNRQSVKLLERAMNQVDGLHNPPGKRTCSGELASFNIHLYLFILLIWILAMSAFFFYNAESQSMSFGPSPT</sequence>